<evidence type="ECO:0000313" key="3">
    <source>
        <dbReference type="Proteomes" id="UP000663829"/>
    </source>
</evidence>
<sequence length="110" mass="12556">MTISYNWIDGIWIGTGSSGYNWDIRLEADTSQNRYTLEYPSLDGKSQLIFLDSHKQGEITFREKMLNGLNFSNNDIIIFNMVHNNKLTFSAYHQGETNCIGSGVLTKIIE</sequence>
<gene>
    <name evidence="1" type="ORF">GPM918_LOCUS18621</name>
    <name evidence="2" type="ORF">SRO942_LOCUS18618</name>
</gene>
<accession>A0A814NWS5</accession>
<name>A0A814NWS5_9BILA</name>
<reference evidence="1" key="1">
    <citation type="submission" date="2021-02" db="EMBL/GenBank/DDBJ databases">
        <authorList>
            <person name="Nowell W R."/>
        </authorList>
    </citation>
    <scope>NUCLEOTIDE SEQUENCE</scope>
</reference>
<evidence type="ECO:0000313" key="1">
    <source>
        <dbReference type="EMBL" id="CAF1098401.1"/>
    </source>
</evidence>
<evidence type="ECO:0000313" key="2">
    <source>
        <dbReference type="EMBL" id="CAF3863472.1"/>
    </source>
</evidence>
<dbReference type="EMBL" id="CAJNOQ010005428">
    <property type="protein sequence ID" value="CAF1098401.1"/>
    <property type="molecule type" value="Genomic_DNA"/>
</dbReference>
<proteinExistence type="predicted"/>
<comment type="caution">
    <text evidence="1">The sequence shown here is derived from an EMBL/GenBank/DDBJ whole genome shotgun (WGS) entry which is preliminary data.</text>
</comment>
<dbReference type="Proteomes" id="UP000681722">
    <property type="component" value="Unassembled WGS sequence"/>
</dbReference>
<protein>
    <submittedName>
        <fullName evidence="1">Uncharacterized protein</fullName>
    </submittedName>
</protein>
<keyword evidence="3" id="KW-1185">Reference proteome</keyword>
<dbReference type="AlphaFoldDB" id="A0A814NWS5"/>
<dbReference type="Proteomes" id="UP000663829">
    <property type="component" value="Unassembled WGS sequence"/>
</dbReference>
<dbReference type="EMBL" id="CAJOBC010005428">
    <property type="protein sequence ID" value="CAF3863472.1"/>
    <property type="molecule type" value="Genomic_DNA"/>
</dbReference>
<dbReference type="OrthoDB" id="9985492at2759"/>
<organism evidence="1 3">
    <name type="scientific">Didymodactylos carnosus</name>
    <dbReference type="NCBI Taxonomy" id="1234261"/>
    <lineage>
        <taxon>Eukaryota</taxon>
        <taxon>Metazoa</taxon>
        <taxon>Spiralia</taxon>
        <taxon>Gnathifera</taxon>
        <taxon>Rotifera</taxon>
        <taxon>Eurotatoria</taxon>
        <taxon>Bdelloidea</taxon>
        <taxon>Philodinida</taxon>
        <taxon>Philodinidae</taxon>
        <taxon>Didymodactylos</taxon>
    </lineage>
</organism>